<reference evidence="1 2" key="1">
    <citation type="submission" date="2023-01" db="EMBL/GenBank/DDBJ databases">
        <authorList>
            <person name="Whitehead M."/>
        </authorList>
    </citation>
    <scope>NUCLEOTIDE SEQUENCE [LARGE SCALE GENOMIC DNA]</scope>
</reference>
<dbReference type="EMBL" id="CARXXK010000001">
    <property type="protein sequence ID" value="CAI6352196.1"/>
    <property type="molecule type" value="Genomic_DNA"/>
</dbReference>
<accession>A0AAV0W952</accession>
<dbReference type="Proteomes" id="UP001160148">
    <property type="component" value="Unassembled WGS sequence"/>
</dbReference>
<protein>
    <submittedName>
        <fullName evidence="1">Uncharacterized protein</fullName>
    </submittedName>
</protein>
<gene>
    <name evidence="1" type="ORF">MEUPH1_LOCUS8469</name>
</gene>
<organism evidence="1 2">
    <name type="scientific">Macrosiphum euphorbiae</name>
    <name type="common">potato aphid</name>
    <dbReference type="NCBI Taxonomy" id="13131"/>
    <lineage>
        <taxon>Eukaryota</taxon>
        <taxon>Metazoa</taxon>
        <taxon>Ecdysozoa</taxon>
        <taxon>Arthropoda</taxon>
        <taxon>Hexapoda</taxon>
        <taxon>Insecta</taxon>
        <taxon>Pterygota</taxon>
        <taxon>Neoptera</taxon>
        <taxon>Paraneoptera</taxon>
        <taxon>Hemiptera</taxon>
        <taxon>Sternorrhyncha</taxon>
        <taxon>Aphidomorpha</taxon>
        <taxon>Aphidoidea</taxon>
        <taxon>Aphididae</taxon>
        <taxon>Macrosiphini</taxon>
        <taxon>Macrosiphum</taxon>
    </lineage>
</organism>
<comment type="caution">
    <text evidence="1">The sequence shown here is derived from an EMBL/GenBank/DDBJ whole genome shotgun (WGS) entry which is preliminary data.</text>
</comment>
<name>A0AAV0W952_9HEMI</name>
<proteinExistence type="predicted"/>
<dbReference type="AlphaFoldDB" id="A0AAV0W952"/>
<sequence length="259" mass="29151">MPKPLAIVNQISEIKTNDEQNQSKNKASDKSWSDELMVGAKSFRLELSPYSVLSGVSGETVKLYFRVVNTNWTPMEYSFNCYDQMGLIRSVLPTSIILPPNSPPFDVMVVLEVIGPEGSTDQITFSVHPEFAEIKVNFYIGKLTGDTTRPTIDYIFNGDCRFADTPHTCASEKWNVEVTIQDENSGLAMISSIPNNLRFRSEFSIGTKEPVIVYYTATCCFPKFEIIATDLRGNTQKKTIDAEKRKYNNNNTKFIHSIG</sequence>
<evidence type="ECO:0000313" key="1">
    <source>
        <dbReference type="EMBL" id="CAI6352196.1"/>
    </source>
</evidence>
<evidence type="ECO:0000313" key="2">
    <source>
        <dbReference type="Proteomes" id="UP001160148"/>
    </source>
</evidence>
<keyword evidence="2" id="KW-1185">Reference proteome</keyword>